<dbReference type="PANTHER" id="PTHR11062:SF77">
    <property type="entry name" value="GLYCOSYLTRANSFERASE FAMILY EXOSTOSIN PROTEIN"/>
    <property type="match status" value="1"/>
</dbReference>
<dbReference type="EMBL" id="JBDFQZ010000006">
    <property type="protein sequence ID" value="KAK9715388.1"/>
    <property type="molecule type" value="Genomic_DNA"/>
</dbReference>
<evidence type="ECO:0000256" key="2">
    <source>
        <dbReference type="ARBA" id="ARBA00010271"/>
    </source>
</evidence>
<keyword evidence="9" id="KW-1185">Reference proteome</keyword>
<evidence type="ECO:0000313" key="8">
    <source>
        <dbReference type="EMBL" id="KAK9715388.1"/>
    </source>
</evidence>
<dbReference type="InterPro" id="IPR040911">
    <property type="entry name" value="Exostosin_GT47"/>
</dbReference>
<evidence type="ECO:0000313" key="9">
    <source>
        <dbReference type="Proteomes" id="UP001443914"/>
    </source>
</evidence>
<gene>
    <name evidence="8" type="ORF">RND81_06G161600</name>
</gene>
<comment type="subcellular location">
    <subcellularLocation>
        <location evidence="1">Golgi apparatus membrane</location>
        <topology evidence="1">Single-pass type II membrane protein</topology>
    </subcellularLocation>
</comment>
<comment type="caution">
    <text evidence="8">The sequence shown here is derived from an EMBL/GenBank/DDBJ whole genome shotgun (WGS) entry which is preliminary data.</text>
</comment>
<evidence type="ECO:0000256" key="3">
    <source>
        <dbReference type="ARBA" id="ARBA00022676"/>
    </source>
</evidence>
<dbReference type="Pfam" id="PF03016">
    <property type="entry name" value="Exostosin_GT47"/>
    <property type="match status" value="1"/>
</dbReference>
<evidence type="ECO:0000256" key="6">
    <source>
        <dbReference type="SAM" id="Phobius"/>
    </source>
</evidence>
<protein>
    <recommendedName>
        <fullName evidence="7">Exostosin GT47 domain-containing protein</fullName>
    </recommendedName>
</protein>
<keyword evidence="3" id="KW-0328">Glycosyltransferase</keyword>
<reference evidence="8" key="1">
    <citation type="submission" date="2024-03" db="EMBL/GenBank/DDBJ databases">
        <title>WGS assembly of Saponaria officinalis var. Norfolk2.</title>
        <authorList>
            <person name="Jenkins J."/>
            <person name="Shu S."/>
            <person name="Grimwood J."/>
            <person name="Barry K."/>
            <person name="Goodstein D."/>
            <person name="Schmutz J."/>
            <person name="Leebens-Mack J."/>
            <person name="Osbourn A."/>
        </authorList>
    </citation>
    <scope>NUCLEOTIDE SEQUENCE [LARGE SCALE GENOMIC DNA]</scope>
    <source>
        <strain evidence="8">JIC</strain>
    </source>
</reference>
<name>A0AAW1KBC7_SAPOF</name>
<proteinExistence type="inferred from homology"/>
<keyword evidence="6" id="KW-0812">Transmembrane</keyword>
<dbReference type="AlphaFoldDB" id="A0AAW1KBC7"/>
<evidence type="ECO:0000256" key="4">
    <source>
        <dbReference type="ARBA" id="ARBA00022968"/>
    </source>
</evidence>
<keyword evidence="6" id="KW-0472">Membrane</keyword>
<keyword evidence="5" id="KW-0333">Golgi apparatus</keyword>
<sequence>MAAIFIKFDSFGGRMLFSVMSFLVALIVVYQFWVFSTFRYLDSSSSSNEVISLLVTIKSSPQHGMLSMMKNGSEFGDAVNDCKGIGDVGFGEDMSSMSKFRSFQSGVKQSGVVDRNYMDKNENAGDFFAIPSLNSVERMKCRGTISNVLVDMNISEPSTKNMLSWKNESLILERYVRKMRGATVTLSQMKLMLLNGSTASASMKWKWSSLRDRELVSASLQIKNAPILRNFSDLHPQLFRNASTFKSQSRTRNDAFCRSYELMTRLLKIYVYKEGGRPIFHQPHIRGIYAAEGWFMKLIEKSKQFVVKDPKKAHVFYLPFSSNVLRTTLSDRSMKDLESYLSGYVDLIKKKHRFWNRTGGANHFLVACHDWGPRITRTHMSNCIRALCNTNVARGFTIGKDVSVPVTYVRSGNDPTRDIGGKPPSERRNLAFFAGQMHGYVRPLLLKYWGNNVPDMKIFGPMKRDVESKAVYREYMKSSKFCICARGYGVHTPRVVESIFYECIPVIISDNYVPPFFGVLDWEAFAVFVLEKDIPNLRNILLSIPEDRYFEMHSRVKMVQRHFIWHKVPEKYDLFHMILHSIWSSRVSQMTVVTQAKRSEPA</sequence>
<feature type="domain" description="Exostosin GT47" evidence="7">
    <location>
        <begin position="265"/>
        <end position="542"/>
    </location>
</feature>
<evidence type="ECO:0000259" key="7">
    <source>
        <dbReference type="Pfam" id="PF03016"/>
    </source>
</evidence>
<evidence type="ECO:0000256" key="5">
    <source>
        <dbReference type="ARBA" id="ARBA00023034"/>
    </source>
</evidence>
<dbReference type="GO" id="GO:0000139">
    <property type="term" value="C:Golgi membrane"/>
    <property type="evidence" value="ECO:0007669"/>
    <property type="project" value="UniProtKB-SubCell"/>
</dbReference>
<feature type="transmembrane region" description="Helical" evidence="6">
    <location>
        <begin position="12"/>
        <end position="33"/>
    </location>
</feature>
<dbReference type="PANTHER" id="PTHR11062">
    <property type="entry name" value="EXOSTOSIN HEPARAN SULFATE GLYCOSYLTRANSFERASE -RELATED"/>
    <property type="match status" value="1"/>
</dbReference>
<keyword evidence="6" id="KW-1133">Transmembrane helix</keyword>
<organism evidence="8 9">
    <name type="scientific">Saponaria officinalis</name>
    <name type="common">Common soapwort</name>
    <name type="synonym">Lychnis saponaria</name>
    <dbReference type="NCBI Taxonomy" id="3572"/>
    <lineage>
        <taxon>Eukaryota</taxon>
        <taxon>Viridiplantae</taxon>
        <taxon>Streptophyta</taxon>
        <taxon>Embryophyta</taxon>
        <taxon>Tracheophyta</taxon>
        <taxon>Spermatophyta</taxon>
        <taxon>Magnoliopsida</taxon>
        <taxon>eudicotyledons</taxon>
        <taxon>Gunneridae</taxon>
        <taxon>Pentapetalae</taxon>
        <taxon>Caryophyllales</taxon>
        <taxon>Caryophyllaceae</taxon>
        <taxon>Caryophylleae</taxon>
        <taxon>Saponaria</taxon>
    </lineage>
</organism>
<evidence type="ECO:0000256" key="1">
    <source>
        <dbReference type="ARBA" id="ARBA00004323"/>
    </source>
</evidence>
<accession>A0AAW1KBC7</accession>
<comment type="similarity">
    <text evidence="2">Belongs to the glycosyltransferase 47 family.</text>
</comment>
<keyword evidence="3" id="KW-0808">Transferase</keyword>
<dbReference type="GO" id="GO:0016757">
    <property type="term" value="F:glycosyltransferase activity"/>
    <property type="evidence" value="ECO:0007669"/>
    <property type="project" value="UniProtKB-KW"/>
</dbReference>
<dbReference type="Proteomes" id="UP001443914">
    <property type="component" value="Unassembled WGS sequence"/>
</dbReference>
<keyword evidence="4" id="KW-0735">Signal-anchor</keyword>
<dbReference type="InterPro" id="IPR004263">
    <property type="entry name" value="Exostosin"/>
</dbReference>